<keyword evidence="7" id="KW-0472">Membrane</keyword>
<reference evidence="11 12" key="1">
    <citation type="submission" date="2019-06" db="EMBL/GenBank/DDBJ databases">
        <authorList>
            <person name="Palmer J.M."/>
        </authorList>
    </citation>
    <scope>NUCLEOTIDE SEQUENCE [LARGE SCALE GENOMIC DNA]</scope>
    <source>
        <strain evidence="11 12">TWF106</strain>
    </source>
</reference>
<dbReference type="GO" id="GO:0016757">
    <property type="term" value="F:glycosyltransferase activity"/>
    <property type="evidence" value="ECO:0007669"/>
    <property type="project" value="UniProtKB-KW"/>
</dbReference>
<feature type="region of interest" description="Disordered" evidence="9">
    <location>
        <begin position="402"/>
        <end position="431"/>
    </location>
</feature>
<keyword evidence="6" id="KW-1133">Transmembrane helix</keyword>
<protein>
    <recommendedName>
        <fullName evidence="10">Rhodopsin domain-containing protein</fullName>
    </recommendedName>
</protein>
<keyword evidence="5" id="KW-0812">Transmembrane</keyword>
<dbReference type="GO" id="GO:0016020">
    <property type="term" value="C:membrane"/>
    <property type="evidence" value="ECO:0007669"/>
    <property type="project" value="UniProtKB-SubCell"/>
</dbReference>
<dbReference type="PANTHER" id="PTHR33048">
    <property type="entry name" value="PTH11-LIKE INTEGRAL MEMBRANE PROTEIN (AFU_ORTHOLOGUE AFUA_5G11245)"/>
    <property type="match status" value="1"/>
</dbReference>
<evidence type="ECO:0000256" key="8">
    <source>
        <dbReference type="ARBA" id="ARBA00038359"/>
    </source>
</evidence>
<dbReference type="InterPro" id="IPR052337">
    <property type="entry name" value="SAT4-like"/>
</dbReference>
<dbReference type="InterPro" id="IPR008166">
    <property type="entry name" value="Glyco_transf_92"/>
</dbReference>
<keyword evidence="4" id="KW-0808">Transferase</keyword>
<comment type="subcellular location">
    <subcellularLocation>
        <location evidence="1">Membrane</location>
        <topology evidence="1">Multi-pass membrane protein</topology>
    </subcellularLocation>
</comment>
<evidence type="ECO:0000256" key="5">
    <source>
        <dbReference type="ARBA" id="ARBA00022692"/>
    </source>
</evidence>
<name>A0A7C8UYZ3_ORBOL</name>
<dbReference type="Pfam" id="PF01697">
    <property type="entry name" value="Glyco_transf_92"/>
    <property type="match status" value="1"/>
</dbReference>
<dbReference type="AlphaFoldDB" id="A0A7C8UYZ3"/>
<dbReference type="Pfam" id="PF20684">
    <property type="entry name" value="Fung_rhodopsin"/>
    <property type="match status" value="1"/>
</dbReference>
<evidence type="ECO:0000313" key="11">
    <source>
        <dbReference type="EMBL" id="KAF3227992.1"/>
    </source>
</evidence>
<comment type="similarity">
    <text evidence="2">Belongs to the glycosyltransferase 92 family.</text>
</comment>
<comment type="similarity">
    <text evidence="8">Belongs to the SAT4 family.</text>
</comment>
<dbReference type="EMBL" id="WIWS01000005">
    <property type="protein sequence ID" value="KAF3227992.1"/>
    <property type="molecule type" value="Genomic_DNA"/>
</dbReference>
<evidence type="ECO:0000256" key="7">
    <source>
        <dbReference type="ARBA" id="ARBA00023136"/>
    </source>
</evidence>
<feature type="domain" description="Rhodopsin" evidence="10">
    <location>
        <begin position="306"/>
        <end position="389"/>
    </location>
</feature>
<gene>
    <name evidence="11" type="ORF">TWF106_008396</name>
</gene>
<keyword evidence="3" id="KW-0328">Glycosyltransferase</keyword>
<dbReference type="InterPro" id="IPR049326">
    <property type="entry name" value="Rhodopsin_dom_fungi"/>
</dbReference>
<organism evidence="11 12">
    <name type="scientific">Orbilia oligospora</name>
    <name type="common">Nematode-trapping fungus</name>
    <name type="synonym">Arthrobotrys oligospora</name>
    <dbReference type="NCBI Taxonomy" id="2813651"/>
    <lineage>
        <taxon>Eukaryota</taxon>
        <taxon>Fungi</taxon>
        <taxon>Dikarya</taxon>
        <taxon>Ascomycota</taxon>
        <taxon>Pezizomycotina</taxon>
        <taxon>Orbiliomycetes</taxon>
        <taxon>Orbiliales</taxon>
        <taxon>Orbiliaceae</taxon>
        <taxon>Orbilia</taxon>
    </lineage>
</organism>
<evidence type="ECO:0000313" key="12">
    <source>
        <dbReference type="Proteomes" id="UP000472727"/>
    </source>
</evidence>
<evidence type="ECO:0000259" key="10">
    <source>
        <dbReference type="Pfam" id="PF20684"/>
    </source>
</evidence>
<evidence type="ECO:0000256" key="6">
    <source>
        <dbReference type="ARBA" id="ARBA00022989"/>
    </source>
</evidence>
<dbReference type="Proteomes" id="UP000472727">
    <property type="component" value="Unassembled WGS sequence"/>
</dbReference>
<evidence type="ECO:0000256" key="4">
    <source>
        <dbReference type="ARBA" id="ARBA00022679"/>
    </source>
</evidence>
<dbReference type="PANTHER" id="PTHR33048:SF47">
    <property type="entry name" value="INTEGRAL MEMBRANE PROTEIN-RELATED"/>
    <property type="match status" value="1"/>
</dbReference>
<comment type="caution">
    <text evidence="11">The sequence shown here is derived from an EMBL/GenBank/DDBJ whole genome shotgun (WGS) entry which is preliminary data.</text>
</comment>
<evidence type="ECO:0000256" key="1">
    <source>
        <dbReference type="ARBA" id="ARBA00004141"/>
    </source>
</evidence>
<proteinExistence type="inferred from homology"/>
<accession>A0A7C8UYZ3</accession>
<evidence type="ECO:0000256" key="9">
    <source>
        <dbReference type="SAM" id="MobiDB-lite"/>
    </source>
</evidence>
<sequence>MNTASTAFRLLVLLCVLVMILLSLLSFTFISPRKTLHATPINLNAPSLKPTDPMYLAACVPMSKDLATLPEFILHHYVHIGIQRFYLVDQSEEGGVSNHYHELPLNASYITWLGTPPATDNETAQFAAYNACQSRYGGLHAWIAYLDVDEFIEQKRKDVTLQSFLHSMDKNATVGALGINMLLHTNNSHILKPEGTLRAAFTECVSSDMDKSPNAHIKSIVKTKYYEKPRTDHNFITKSESLTVGEKGDKVPFIFRRPITTDLFAIHHYAIRSREQFNVRVKNGEVEEPRTFPNMMDWWDAVGKMPKMKCDRLALPLGQKIITAILLSLGAIACVASILRLRELQRSLITTHSTDPTYDALAYGIYSVLEQNLGAIAASLPPIKALIQRRWPNFLKADRGSMAGREDEQLRTAPEMAHTSKGSSFGTAADGNLENGVPHITDIQPLSRVYSTL</sequence>
<evidence type="ECO:0000256" key="2">
    <source>
        <dbReference type="ARBA" id="ARBA00007647"/>
    </source>
</evidence>
<evidence type="ECO:0000256" key="3">
    <source>
        <dbReference type="ARBA" id="ARBA00022676"/>
    </source>
</evidence>